<dbReference type="PROSITE" id="PS51194">
    <property type="entry name" value="HELICASE_CTER"/>
    <property type="match status" value="1"/>
</dbReference>
<accession>A0A0H5RPF8</accession>
<dbReference type="Pfam" id="PF04408">
    <property type="entry name" value="WHD_HA2"/>
    <property type="match status" value="1"/>
</dbReference>
<keyword evidence="1" id="KW-0547">Nucleotide-binding</keyword>
<evidence type="ECO:0000259" key="7">
    <source>
        <dbReference type="PROSITE" id="PS51194"/>
    </source>
</evidence>
<dbReference type="InterPro" id="IPR014001">
    <property type="entry name" value="Helicase_ATP-bd"/>
</dbReference>
<evidence type="ECO:0000256" key="2">
    <source>
        <dbReference type="ARBA" id="ARBA00022801"/>
    </source>
</evidence>
<dbReference type="GO" id="GO:0005524">
    <property type="term" value="F:ATP binding"/>
    <property type="evidence" value="ECO:0007669"/>
    <property type="project" value="UniProtKB-KW"/>
</dbReference>
<dbReference type="SMART" id="SM00487">
    <property type="entry name" value="DEXDc"/>
    <property type="match status" value="1"/>
</dbReference>
<dbReference type="Pfam" id="PF00271">
    <property type="entry name" value="Helicase_C"/>
    <property type="match status" value="1"/>
</dbReference>
<proteinExistence type="predicted"/>
<evidence type="ECO:0000259" key="6">
    <source>
        <dbReference type="PROSITE" id="PS51192"/>
    </source>
</evidence>
<name>A0A0H5RPF8_9EUKA</name>
<dbReference type="InterPro" id="IPR048333">
    <property type="entry name" value="HA2_WH"/>
</dbReference>
<dbReference type="InterPro" id="IPR007502">
    <property type="entry name" value="Helicase-assoc_dom"/>
</dbReference>
<evidence type="ECO:0008006" key="9">
    <source>
        <dbReference type="Google" id="ProtNLM"/>
    </source>
</evidence>
<dbReference type="GO" id="GO:0004386">
    <property type="term" value="F:helicase activity"/>
    <property type="evidence" value="ECO:0007669"/>
    <property type="project" value="UniProtKB-KW"/>
</dbReference>
<dbReference type="PANTHER" id="PTHR18934">
    <property type="entry name" value="ATP-DEPENDENT RNA HELICASE"/>
    <property type="match status" value="1"/>
</dbReference>
<dbReference type="CDD" id="cd17917">
    <property type="entry name" value="DEXHc_RHA-like"/>
    <property type="match status" value="1"/>
</dbReference>
<dbReference type="AlphaFoldDB" id="A0A0H5RPF8"/>
<evidence type="ECO:0000313" key="8">
    <source>
        <dbReference type="EMBL" id="CRZ10609.1"/>
    </source>
</evidence>
<dbReference type="EMBL" id="HACM01010167">
    <property type="protein sequence ID" value="CRZ10609.1"/>
    <property type="molecule type" value="Transcribed_RNA"/>
</dbReference>
<sequence>MYSHNATHRSCLMIFARYSPGYTPAIGFNVGSWRRTISLFNAVQDDKPFRCKSAFQVFDDFDLYPSKKPKSKSSTVAPPKPKKKPSVVQPRSPKVELPDLVYEKSKPQLATLNDSGTHTPAADQVRLVLPLRENVEREFIEYYCLQHSLTVPQPISTEVLPTRHKRRKNRRKVTNMADIGWTTKIVLPKHTTLEGVTIPAIESTAHQLRLSASREDCEQVFVRRLLDIVAPEIFHAFVAATAPFKEKLDIVLRDPVKILINDESVLDQLETSIQNIRDIGAFSSVKSDPQSHADNEFYRHSKHPTNIVRIMASMVPGAVDKSLPIASRYLELINMINNNSVVIVSAETGAGKTTQIPQYLLYHHEQNPETPAPNILITQPRRIAAISIADRVASERGETLGDDSSVGYSVRFKKVLPTVSAEKGSAVFCTTGVLLRRLKNDPSLSSVTHVILDEVHERDLNTDLAMIAILDLIHIRPDLRLILMSATADISLFQNYFKRDKALPPTIHVTGRMFPVTEKYLEGCLMSLNSVGKYRTFISKSRECQRYIAAEAPDQYKMEDEFEKSKRMSCDTPLDLMEALICHVLEKTRHANDAVLVFLPGWAEISGLQRRLIADRFKLGITNATKYRIITLHSSMPQSTQQSVFSSPEPGVRNIILSTNIAETSLTITNIGCVIDSGKMRITTYEPQRRISSLDSVWASQSNIKQRIGRAGRVRSGEYFSIMSSDRLRSLPYSLCPELLRIDLQSAVLMVKALHFPGGDIKSIFRRAPQPPKDSSILHAINSLQALGAIDDNEQMTSIGEIMCEMPCDPWIARMTLSGFMFNCFDPILTLAAVMTSRSVFSFHPEERAIARDSIRNKFGKDTDSDQILSLRAFREWQQSGECWQFSKSNWIHHMAMVDVSRTRAQFYKVFLQYGLIRDTSRGSKSGNNQLLGGRSRNTWSSSPEVISAVLCASLYPNCAQVTGRNVYASVSDHRFGDFRAQLRLDGSSVNAWKYLTRDRSNPTSTEPVLPHRLLSFSERQSVDGVQFMRQTTVPSTTALLLLAGTQTLTWALHNEIYSVLMDRSLSIVVGDRRIATKLREARTYLQKYLDWSVGRSKLLLSSEERALRRSLGDQLVKTVAELLQQKPTPPKNESTE</sequence>
<protein>
    <recommendedName>
        <fullName evidence="9">RNA helicase</fullName>
    </recommendedName>
</protein>
<evidence type="ECO:0000256" key="3">
    <source>
        <dbReference type="ARBA" id="ARBA00022806"/>
    </source>
</evidence>
<dbReference type="Pfam" id="PF00270">
    <property type="entry name" value="DEAD"/>
    <property type="match status" value="1"/>
</dbReference>
<keyword evidence="3" id="KW-0347">Helicase</keyword>
<feature type="region of interest" description="Disordered" evidence="5">
    <location>
        <begin position="67"/>
        <end position="92"/>
    </location>
</feature>
<dbReference type="SMART" id="SM00847">
    <property type="entry name" value="HA2"/>
    <property type="match status" value="1"/>
</dbReference>
<evidence type="ECO:0000256" key="4">
    <source>
        <dbReference type="ARBA" id="ARBA00022840"/>
    </source>
</evidence>
<evidence type="ECO:0000256" key="1">
    <source>
        <dbReference type="ARBA" id="ARBA00022741"/>
    </source>
</evidence>
<dbReference type="Gene3D" id="3.40.50.300">
    <property type="entry name" value="P-loop containing nucleotide triphosphate hydrolases"/>
    <property type="match status" value="2"/>
</dbReference>
<dbReference type="PROSITE" id="PS51192">
    <property type="entry name" value="HELICASE_ATP_BIND_1"/>
    <property type="match status" value="1"/>
</dbReference>
<dbReference type="CDD" id="cd18791">
    <property type="entry name" value="SF2_C_RHA"/>
    <property type="match status" value="1"/>
</dbReference>
<feature type="domain" description="Helicase ATP-binding" evidence="6">
    <location>
        <begin position="333"/>
        <end position="506"/>
    </location>
</feature>
<keyword evidence="2" id="KW-0378">Hydrolase</keyword>
<organism evidence="8">
    <name type="scientific">Spongospora subterranea</name>
    <dbReference type="NCBI Taxonomy" id="70186"/>
    <lineage>
        <taxon>Eukaryota</taxon>
        <taxon>Sar</taxon>
        <taxon>Rhizaria</taxon>
        <taxon>Endomyxa</taxon>
        <taxon>Phytomyxea</taxon>
        <taxon>Plasmodiophorida</taxon>
        <taxon>Plasmodiophoridae</taxon>
        <taxon>Spongospora</taxon>
    </lineage>
</organism>
<dbReference type="SUPFAM" id="SSF52540">
    <property type="entry name" value="P-loop containing nucleoside triphosphate hydrolases"/>
    <property type="match status" value="1"/>
</dbReference>
<dbReference type="InterPro" id="IPR027417">
    <property type="entry name" value="P-loop_NTPase"/>
</dbReference>
<evidence type="ECO:0000256" key="5">
    <source>
        <dbReference type="SAM" id="MobiDB-lite"/>
    </source>
</evidence>
<dbReference type="SMART" id="SM00490">
    <property type="entry name" value="HELICc"/>
    <property type="match status" value="1"/>
</dbReference>
<reference evidence="8" key="1">
    <citation type="submission" date="2015-04" db="EMBL/GenBank/DDBJ databases">
        <title>The genome sequence of the plant pathogenic Rhizarian Plasmodiophora brassicae reveals insights in its biotrophic life cycle and the origin of chitin synthesis.</title>
        <authorList>
            <person name="Schwelm A."/>
            <person name="Fogelqvist J."/>
            <person name="Knaust A."/>
            <person name="Julke S."/>
            <person name="Lilja T."/>
            <person name="Dhandapani V."/>
            <person name="Bonilla-Rosso G."/>
            <person name="Karlsson M."/>
            <person name="Shevchenko A."/>
            <person name="Choi S.R."/>
            <person name="Kim H.G."/>
            <person name="Park J.Y."/>
            <person name="Lim Y.P."/>
            <person name="Ludwig-Muller J."/>
            <person name="Dixelius C."/>
        </authorList>
    </citation>
    <scope>NUCLEOTIDE SEQUENCE</scope>
    <source>
        <tissue evidence="8">Potato root galls</tissue>
    </source>
</reference>
<dbReference type="GO" id="GO:0016787">
    <property type="term" value="F:hydrolase activity"/>
    <property type="evidence" value="ECO:0007669"/>
    <property type="project" value="UniProtKB-KW"/>
</dbReference>
<dbReference type="Gene3D" id="1.20.120.1080">
    <property type="match status" value="1"/>
</dbReference>
<dbReference type="PANTHER" id="PTHR18934:SF99">
    <property type="entry name" value="ATP-DEPENDENT RNA HELICASE DHX37-RELATED"/>
    <property type="match status" value="1"/>
</dbReference>
<keyword evidence="4" id="KW-0067">ATP-binding</keyword>
<dbReference type="GO" id="GO:0003723">
    <property type="term" value="F:RNA binding"/>
    <property type="evidence" value="ECO:0007669"/>
    <property type="project" value="TreeGrafter"/>
</dbReference>
<dbReference type="InterPro" id="IPR001650">
    <property type="entry name" value="Helicase_C-like"/>
</dbReference>
<dbReference type="Pfam" id="PF21010">
    <property type="entry name" value="HA2_C"/>
    <property type="match status" value="1"/>
</dbReference>
<feature type="domain" description="Helicase C-terminal" evidence="7">
    <location>
        <begin position="576"/>
        <end position="755"/>
    </location>
</feature>
<dbReference type="InterPro" id="IPR011545">
    <property type="entry name" value="DEAD/DEAH_box_helicase_dom"/>
</dbReference>